<keyword evidence="9" id="KW-0482">Metalloprotease</keyword>
<dbReference type="PANTHER" id="PTHR34448">
    <property type="entry name" value="AMINOPEPTIDASE"/>
    <property type="match status" value="1"/>
</dbReference>
<evidence type="ECO:0000256" key="7">
    <source>
        <dbReference type="ARBA" id="ARBA00022723"/>
    </source>
</evidence>
<comment type="cofactor">
    <cofactor evidence="1">
        <name>Co(2+)</name>
        <dbReference type="ChEBI" id="CHEBI:48828"/>
    </cofactor>
</comment>
<dbReference type="GO" id="GO:0004177">
    <property type="term" value="F:aminopeptidase activity"/>
    <property type="evidence" value="ECO:0007669"/>
    <property type="project" value="UniProtKB-KW"/>
</dbReference>
<dbReference type="InterPro" id="IPR035097">
    <property type="entry name" value="M29_N-terminal"/>
</dbReference>
<gene>
    <name evidence="10" type="primary">ampS</name>
    <name evidence="10" type="ORF">GCM10007380_03940</name>
</gene>
<dbReference type="EMBL" id="BMHB01000001">
    <property type="protein sequence ID" value="GGI10664.1"/>
    <property type="molecule type" value="Genomic_DNA"/>
</dbReference>
<evidence type="ECO:0000256" key="9">
    <source>
        <dbReference type="ARBA" id="ARBA00023049"/>
    </source>
</evidence>
<comment type="cofactor">
    <cofactor evidence="2">
        <name>Mg(2+)</name>
        <dbReference type="ChEBI" id="CHEBI:18420"/>
    </cofactor>
</comment>
<evidence type="ECO:0000256" key="2">
    <source>
        <dbReference type="ARBA" id="ARBA00001946"/>
    </source>
</evidence>
<keyword evidence="8" id="KW-0378">Hydrolase</keyword>
<dbReference type="AlphaFoldDB" id="A0A8J3AEL2"/>
<evidence type="ECO:0000256" key="3">
    <source>
        <dbReference type="ARBA" id="ARBA00001947"/>
    </source>
</evidence>
<accession>A0A8J3AEL2</accession>
<evidence type="ECO:0000256" key="4">
    <source>
        <dbReference type="ARBA" id="ARBA00008236"/>
    </source>
</evidence>
<evidence type="ECO:0000256" key="6">
    <source>
        <dbReference type="ARBA" id="ARBA00022670"/>
    </source>
</evidence>
<evidence type="ECO:0000256" key="1">
    <source>
        <dbReference type="ARBA" id="ARBA00001941"/>
    </source>
</evidence>
<comment type="caution">
    <text evidence="10">The sequence shown here is derived from an EMBL/GenBank/DDBJ whole genome shotgun (WGS) entry which is preliminary data.</text>
</comment>
<evidence type="ECO:0000313" key="10">
    <source>
        <dbReference type="EMBL" id="GGI10664.1"/>
    </source>
</evidence>
<keyword evidence="6" id="KW-0645">Protease</keyword>
<reference evidence="11" key="1">
    <citation type="journal article" date="2019" name="Int. J. Syst. Evol. Microbiol.">
        <title>The Global Catalogue of Microorganisms (GCM) 10K type strain sequencing project: providing services to taxonomists for standard genome sequencing and annotation.</title>
        <authorList>
            <consortium name="The Broad Institute Genomics Platform"/>
            <consortium name="The Broad Institute Genome Sequencing Center for Infectious Disease"/>
            <person name="Wu L."/>
            <person name="Ma J."/>
        </authorList>
    </citation>
    <scope>NUCLEOTIDE SEQUENCE [LARGE SCALE GENOMIC DNA]</scope>
    <source>
        <strain evidence="11">CGMCC 1.14993</strain>
    </source>
</reference>
<evidence type="ECO:0000256" key="5">
    <source>
        <dbReference type="ARBA" id="ARBA00022438"/>
    </source>
</evidence>
<dbReference type="InterPro" id="IPR000787">
    <property type="entry name" value="Peptidase_M29"/>
</dbReference>
<dbReference type="PANTHER" id="PTHR34448:SF3">
    <property type="entry name" value="AMINOPEPTIDASE AMPS"/>
    <property type="match status" value="1"/>
</dbReference>
<keyword evidence="5 10" id="KW-0031">Aminopeptidase</keyword>
<proteinExistence type="inferred from homology"/>
<evidence type="ECO:0000256" key="8">
    <source>
        <dbReference type="ARBA" id="ARBA00022801"/>
    </source>
</evidence>
<dbReference type="RefSeq" id="WP_087998688.1">
    <property type="nucleotide sequence ID" value="NZ_BMHB01000001.1"/>
</dbReference>
<keyword evidence="11" id="KW-1185">Reference proteome</keyword>
<dbReference type="OrthoDB" id="9803993at2"/>
<dbReference type="Pfam" id="PF02073">
    <property type="entry name" value="Peptidase_M29"/>
    <property type="match status" value="1"/>
</dbReference>
<protein>
    <submittedName>
        <fullName evidence="10">Aminopeptidase</fullName>
    </submittedName>
</protein>
<sequence>MSQFEQLLEKYAELAVKSGVNIVPGQTLHINAPIIAAEYVRKVVKYAYEAGAKLVNIDWNDDVVTRTKYELAPDEVFGEFPAWKVTAMEELAENGGAVLSVISPNPELLKGIDPKRIATFNKTANTALHKYREYMMADRIRWSIVAIPCKEWAEKVYPNENIDKAMELLWDSVFKICRVDNENPVQAWEKHNDFLQEKVVQLNDKRYKTLHYTAPGTDLKLDLVDDHVWKGGGANSEDGKWFNPNIPTEEVFSMPHSHGVNGTVTSTLPLNYGGNLIENFSLTFKDGSVVDFTAEKGYDTLQHLLDTDEGARRLGEVALVPHDSPISNTGLIFYNTLYDENASCHLALGKAYPNNMKDGEKLAPEEQAKRGINQSLTHVDFMIGSAELNIDGIKEDGTVEPIMRNGNWAF</sequence>
<name>A0A8J3AEL2_9BACI</name>
<keyword evidence="7" id="KW-0479">Metal-binding</keyword>
<dbReference type="InterPro" id="IPR052170">
    <property type="entry name" value="M29_Exopeptidase"/>
</dbReference>
<organism evidence="10 11">
    <name type="scientific">Gottfriedia solisilvae</name>
    <dbReference type="NCBI Taxonomy" id="1516104"/>
    <lineage>
        <taxon>Bacteria</taxon>
        <taxon>Bacillati</taxon>
        <taxon>Bacillota</taxon>
        <taxon>Bacilli</taxon>
        <taxon>Bacillales</taxon>
        <taxon>Bacillaceae</taxon>
        <taxon>Gottfriedia</taxon>
    </lineage>
</organism>
<dbReference type="GO" id="GO:0008237">
    <property type="term" value="F:metallopeptidase activity"/>
    <property type="evidence" value="ECO:0007669"/>
    <property type="project" value="UniProtKB-KW"/>
</dbReference>
<comment type="cofactor">
    <cofactor evidence="3">
        <name>Zn(2+)</name>
        <dbReference type="ChEBI" id="CHEBI:29105"/>
    </cofactor>
</comment>
<dbReference type="GO" id="GO:0046872">
    <property type="term" value="F:metal ion binding"/>
    <property type="evidence" value="ECO:0007669"/>
    <property type="project" value="UniProtKB-KW"/>
</dbReference>
<dbReference type="GO" id="GO:0006508">
    <property type="term" value="P:proteolysis"/>
    <property type="evidence" value="ECO:0007669"/>
    <property type="project" value="UniProtKB-KW"/>
</dbReference>
<dbReference type="Proteomes" id="UP000626244">
    <property type="component" value="Unassembled WGS sequence"/>
</dbReference>
<comment type="similarity">
    <text evidence="4">Belongs to the peptidase M29 family.</text>
</comment>
<dbReference type="Gene3D" id="3.40.1830.10">
    <property type="entry name" value="Thermophilic metalloprotease (M29)"/>
    <property type="match status" value="1"/>
</dbReference>
<dbReference type="SUPFAM" id="SSF144052">
    <property type="entry name" value="Thermophilic metalloprotease-like"/>
    <property type="match status" value="1"/>
</dbReference>
<evidence type="ECO:0000313" key="11">
    <source>
        <dbReference type="Proteomes" id="UP000626244"/>
    </source>
</evidence>
<dbReference type="PRINTS" id="PR00919">
    <property type="entry name" value="THERMOPTASE"/>
</dbReference>